<accession>A0A564U2Z3</accession>
<dbReference type="Proteomes" id="UP000580130">
    <property type="component" value="Unassembled WGS sequence"/>
</dbReference>
<proteinExistence type="predicted"/>
<evidence type="ECO:0000313" key="3">
    <source>
        <dbReference type="EMBL" id="VUX13887.1"/>
    </source>
</evidence>
<keyword evidence="1" id="KW-0472">Membrane</keyword>
<evidence type="ECO:0000256" key="1">
    <source>
        <dbReference type="SAM" id="Phobius"/>
    </source>
</evidence>
<dbReference type="EMBL" id="JABAFX010000013">
    <property type="protein sequence ID" value="NME57134.1"/>
    <property type="molecule type" value="Genomic_DNA"/>
</dbReference>
<dbReference type="Proteomes" id="UP000358366">
    <property type="component" value="Unassembled WGS sequence"/>
</dbReference>
<dbReference type="AlphaFoldDB" id="A0A564U2Z3"/>
<keyword evidence="1" id="KW-0812">Transmembrane</keyword>
<name>A0A564U2Z3_9FIRM</name>
<sequence length="46" mass="4963">MKRVVGFALFGIAIGLVIAMLLPNTFVTVLCVILCLLAGYNLFCCK</sequence>
<dbReference type="RefSeq" id="WP_005332869.1">
    <property type="nucleotide sequence ID" value="NZ_AP031430.1"/>
</dbReference>
<dbReference type="EMBL" id="CABHNI010000034">
    <property type="protein sequence ID" value="VUX13887.1"/>
    <property type="molecule type" value="Genomic_DNA"/>
</dbReference>
<evidence type="ECO:0000313" key="5">
    <source>
        <dbReference type="Proteomes" id="UP000580130"/>
    </source>
</evidence>
<evidence type="ECO:0000313" key="4">
    <source>
        <dbReference type="Proteomes" id="UP000358366"/>
    </source>
</evidence>
<gene>
    <name evidence="3" type="ORF">DFSSTS7063_00041</name>
    <name evidence="2" type="ORF">HF855_06770</name>
</gene>
<organism evidence="3 4">
    <name type="scientific">Dorea formicigenerans</name>
    <dbReference type="NCBI Taxonomy" id="39486"/>
    <lineage>
        <taxon>Bacteria</taxon>
        <taxon>Bacillati</taxon>
        <taxon>Bacillota</taxon>
        <taxon>Clostridia</taxon>
        <taxon>Lachnospirales</taxon>
        <taxon>Lachnospiraceae</taxon>
        <taxon>Dorea</taxon>
    </lineage>
</organism>
<reference evidence="2 5" key="2">
    <citation type="submission" date="2020-04" db="EMBL/GenBank/DDBJ databases">
        <authorList>
            <person name="Hitch T.C.A."/>
            <person name="Wylensek D."/>
            <person name="Clavel T."/>
        </authorList>
    </citation>
    <scope>NUCLEOTIDE SEQUENCE [LARGE SCALE GENOMIC DNA]</scope>
    <source>
        <strain evidence="2 5">BSM-383-APC-5F</strain>
    </source>
</reference>
<protein>
    <submittedName>
        <fullName evidence="3">Uncharacterized protein</fullName>
    </submittedName>
</protein>
<evidence type="ECO:0000313" key="2">
    <source>
        <dbReference type="EMBL" id="NME57134.1"/>
    </source>
</evidence>
<keyword evidence="1" id="KW-1133">Transmembrane helix</keyword>
<feature type="transmembrane region" description="Helical" evidence="1">
    <location>
        <begin position="25"/>
        <end position="43"/>
    </location>
</feature>
<dbReference type="GeneID" id="92864260"/>
<reference evidence="3 4" key="1">
    <citation type="submission" date="2019-07" db="EMBL/GenBank/DDBJ databases">
        <authorList>
            <person name="Hibberd C M."/>
            <person name="Gehrig L. J."/>
            <person name="Chang H.-W."/>
            <person name="Venkatesh S."/>
        </authorList>
    </citation>
    <scope>NUCLEOTIDE SEQUENCE [LARGE SCALE GENOMIC DNA]</scope>
    <source>
        <strain evidence="3">Dorea_formicigenerans_SSTS_Bg7063</strain>
    </source>
</reference>